<dbReference type="RefSeq" id="WP_120086320.1">
    <property type="nucleotide sequence ID" value="NZ_QMDW01000032.1"/>
</dbReference>
<gene>
    <name evidence="4" type="ORF">DP106_13960</name>
</gene>
<organism evidence="4 5">
    <name type="scientific">Halonotius pteroides</name>
    <dbReference type="NCBI Taxonomy" id="268735"/>
    <lineage>
        <taxon>Archaea</taxon>
        <taxon>Methanobacteriati</taxon>
        <taxon>Methanobacteriota</taxon>
        <taxon>Stenosarchaea group</taxon>
        <taxon>Halobacteria</taxon>
        <taxon>Halobacteriales</taxon>
        <taxon>Haloferacaceae</taxon>
        <taxon>Halonotius</taxon>
    </lineage>
</organism>
<reference evidence="4 5" key="1">
    <citation type="submission" date="2018-06" db="EMBL/GenBank/DDBJ databases">
        <title>Halonotius sp. F13-13 a new haloarchaeeon isolated from a solar saltern from Isla Cristina, Huelva, Spain.</title>
        <authorList>
            <person name="Duran-Viseras A."/>
            <person name="Sanchez-Porro C."/>
            <person name="Ventosa A."/>
        </authorList>
    </citation>
    <scope>NUCLEOTIDE SEQUENCE [LARGE SCALE GENOMIC DNA]</scope>
    <source>
        <strain evidence="4 5">CECT 7525</strain>
    </source>
</reference>
<accession>A0A3A6Q485</accession>
<dbReference type="AlphaFoldDB" id="A0A3A6Q485"/>
<dbReference type="InterPro" id="IPR002104">
    <property type="entry name" value="Integrase_catalytic"/>
</dbReference>
<evidence type="ECO:0000313" key="5">
    <source>
        <dbReference type="Proteomes" id="UP000281564"/>
    </source>
</evidence>
<dbReference type="PROSITE" id="PS51898">
    <property type="entry name" value="TYR_RECOMBINASE"/>
    <property type="match status" value="1"/>
</dbReference>
<dbReference type="Proteomes" id="UP000281564">
    <property type="component" value="Unassembled WGS sequence"/>
</dbReference>
<evidence type="ECO:0000256" key="2">
    <source>
        <dbReference type="ARBA" id="ARBA00023172"/>
    </source>
</evidence>
<keyword evidence="5" id="KW-1185">Reference proteome</keyword>
<dbReference type="GO" id="GO:0006310">
    <property type="term" value="P:DNA recombination"/>
    <property type="evidence" value="ECO:0007669"/>
    <property type="project" value="UniProtKB-KW"/>
</dbReference>
<keyword evidence="2" id="KW-0233">DNA recombination</keyword>
<dbReference type="EMBL" id="QMDW01000032">
    <property type="protein sequence ID" value="RJX47829.1"/>
    <property type="molecule type" value="Genomic_DNA"/>
</dbReference>
<dbReference type="GO" id="GO:0015074">
    <property type="term" value="P:DNA integration"/>
    <property type="evidence" value="ECO:0007669"/>
    <property type="project" value="InterPro"/>
</dbReference>
<comment type="caution">
    <text evidence="4">The sequence shown here is derived from an EMBL/GenBank/DDBJ whole genome shotgun (WGS) entry which is preliminary data.</text>
</comment>
<keyword evidence="1" id="KW-1277">Toxin-antitoxin system</keyword>
<evidence type="ECO:0000256" key="1">
    <source>
        <dbReference type="ARBA" id="ARBA00022649"/>
    </source>
</evidence>
<dbReference type="InterPro" id="IPR013762">
    <property type="entry name" value="Integrase-like_cat_sf"/>
</dbReference>
<dbReference type="InterPro" id="IPR009956">
    <property type="entry name" value="Post-segregation_anti-tox_CcdA"/>
</dbReference>
<sequence>MNKKRTNISLQPNVYKKAKELGINISQTAEEALQIRIESAHNGPIADGTPAPLGITLAHMDAARIINTTSDDLDPEQFLEEFEQACDVDWDLAERTTRDRVRYARKLVNFLDDHPLTASEQDLRNFLQQYDDQNCVKTVRIIYGRFYDTDLAENFKIKNPPPTPTKAPSKEELQAVYHELDAGEEQAALLLMATSGLRRSEILDLTPKHFDLENRGVYPQKADGQTTKQQWMSFYSPDTERKLHDEYDFDQMDSDEPLFTRHKSTFTHNFADASVAADTMRITPQVLRVWFCQEMSSLGVADRHIDAFCGRTSRSVLANHYSDYTPENLQKIYEDAGISVLE</sequence>
<name>A0A3A6Q485_9EURY</name>
<protein>
    <recommendedName>
        <fullName evidence="3">Tyr recombinase domain-containing protein</fullName>
    </recommendedName>
</protein>
<dbReference type="Pfam" id="PF00589">
    <property type="entry name" value="Phage_integrase"/>
    <property type="match status" value="1"/>
</dbReference>
<dbReference type="SUPFAM" id="SSF56349">
    <property type="entry name" value="DNA breaking-rejoining enzymes"/>
    <property type="match status" value="1"/>
</dbReference>
<proteinExistence type="predicted"/>
<dbReference type="InterPro" id="IPR011010">
    <property type="entry name" value="DNA_brk_join_enz"/>
</dbReference>
<feature type="domain" description="Tyr recombinase" evidence="3">
    <location>
        <begin position="163"/>
        <end position="334"/>
    </location>
</feature>
<dbReference type="GO" id="GO:0003677">
    <property type="term" value="F:DNA binding"/>
    <property type="evidence" value="ECO:0007669"/>
    <property type="project" value="InterPro"/>
</dbReference>
<dbReference type="Pfam" id="PF07362">
    <property type="entry name" value="CcdA"/>
    <property type="match status" value="1"/>
</dbReference>
<dbReference type="Gene3D" id="1.10.443.10">
    <property type="entry name" value="Intergrase catalytic core"/>
    <property type="match status" value="1"/>
</dbReference>
<dbReference type="OrthoDB" id="142231at2157"/>
<evidence type="ECO:0000313" key="4">
    <source>
        <dbReference type="EMBL" id="RJX47829.1"/>
    </source>
</evidence>
<evidence type="ECO:0000259" key="3">
    <source>
        <dbReference type="PROSITE" id="PS51898"/>
    </source>
</evidence>